<dbReference type="STRING" id="33978.A6M13_11865"/>
<dbReference type="EMBL" id="MASJ01000007">
    <property type="protein sequence ID" value="OCS86888.1"/>
    <property type="molecule type" value="Genomic_DNA"/>
</dbReference>
<dbReference type="Pfam" id="PF00501">
    <property type="entry name" value="AMP-binding"/>
    <property type="match status" value="1"/>
</dbReference>
<dbReference type="Pfam" id="PF13193">
    <property type="entry name" value="AMP-binding_C"/>
    <property type="match status" value="1"/>
</dbReference>
<evidence type="ECO:0000256" key="1">
    <source>
        <dbReference type="ARBA" id="ARBA00006432"/>
    </source>
</evidence>
<dbReference type="Gene3D" id="3.40.50.12780">
    <property type="entry name" value="N-terminal domain of ligase-like"/>
    <property type="match status" value="1"/>
</dbReference>
<dbReference type="GO" id="GO:0006631">
    <property type="term" value="P:fatty acid metabolic process"/>
    <property type="evidence" value="ECO:0007669"/>
    <property type="project" value="TreeGrafter"/>
</dbReference>
<dbReference type="RefSeq" id="WP_066544031.1">
    <property type="nucleotide sequence ID" value="NZ_MASJ01000007.1"/>
</dbReference>
<dbReference type="PROSITE" id="PS00455">
    <property type="entry name" value="AMP_BINDING"/>
    <property type="match status" value="1"/>
</dbReference>
<dbReference type="InterPro" id="IPR000873">
    <property type="entry name" value="AMP-dep_synth/lig_dom"/>
</dbReference>
<dbReference type="CDD" id="cd17631">
    <property type="entry name" value="FACL_FadD13-like"/>
    <property type="match status" value="1"/>
</dbReference>
<sequence>MLVTSRLQKFVERDGAAIATHFNGKELSYEQFYIRATRLAAYLQQQGYGKGDIVALVLQNSDDLLVSYYGVQLAGATVMPVNTKLAVPEIDYIFKHSEAKVLIYDEALASKVVATTHPFEERLVREGEATLEQVLSNEGLQYSAYSMDADEMAVVMYTSGTTGKPKGVMLSQRNIFEAAEIWTQSMRMTNEDRMYICTPLFHCAGLQVFAVPTLHVGGTVIISEAFSPATTLEDLVNTEATMFFGVPAMYTILLNRPDTKTLNFTKLRLFCYGAAPMPYEMVKKLKETFPHVRVQNLYGQTENSPAATSLLDEDALEKIGSVGKPLPKTAVRVVNTLGEEVPIGEVGEITVKGPQVMLGYLRNPEETSRTIQQGWLYSGDLGRFDDNGYLYIVDRKKDMINRGGENVYPIEVEDVLYQIPQILEAAVVGVPHEVYGEVPKAYVVLKEGEHISEEAILAYAFERLAKYKVPAEVAYLDELPRNASGKVLKHTLRPTT</sequence>
<dbReference type="InterPro" id="IPR020459">
    <property type="entry name" value="AMP-binding"/>
</dbReference>
<name>A0A1C0YI78_9BACL</name>
<keyword evidence="6" id="KW-1185">Reference proteome</keyword>
<dbReference type="PRINTS" id="PR00154">
    <property type="entry name" value="AMPBINDING"/>
</dbReference>
<gene>
    <name evidence="5" type="ORF">A6M13_11865</name>
</gene>
<keyword evidence="2" id="KW-0436">Ligase</keyword>
<dbReference type="GO" id="GO:0031956">
    <property type="term" value="F:medium-chain fatty acid-CoA ligase activity"/>
    <property type="evidence" value="ECO:0007669"/>
    <property type="project" value="TreeGrafter"/>
</dbReference>
<dbReference type="OrthoDB" id="9803968at2"/>
<comment type="similarity">
    <text evidence="1">Belongs to the ATP-dependent AMP-binding enzyme family.</text>
</comment>
<comment type="caution">
    <text evidence="5">The sequence shown here is derived from an EMBL/GenBank/DDBJ whole genome shotgun (WGS) entry which is preliminary data.</text>
</comment>
<evidence type="ECO:0000259" key="4">
    <source>
        <dbReference type="Pfam" id="PF13193"/>
    </source>
</evidence>
<dbReference type="NCBIfam" id="NF004837">
    <property type="entry name" value="PRK06187.1"/>
    <property type="match status" value="1"/>
</dbReference>
<protein>
    <submittedName>
        <fullName evidence="5">AMP-dependent synthetase</fullName>
    </submittedName>
</protein>
<evidence type="ECO:0000313" key="5">
    <source>
        <dbReference type="EMBL" id="OCS86888.1"/>
    </source>
</evidence>
<proteinExistence type="inferred from homology"/>
<dbReference type="Proteomes" id="UP000093199">
    <property type="component" value="Unassembled WGS sequence"/>
</dbReference>
<dbReference type="InterPro" id="IPR020845">
    <property type="entry name" value="AMP-binding_CS"/>
</dbReference>
<feature type="domain" description="AMP-dependent synthetase/ligase" evidence="3">
    <location>
        <begin position="8"/>
        <end position="361"/>
    </location>
</feature>
<evidence type="ECO:0000313" key="6">
    <source>
        <dbReference type="Proteomes" id="UP000093199"/>
    </source>
</evidence>
<reference evidence="5 6" key="1">
    <citation type="submission" date="2016-07" db="EMBL/GenBank/DDBJ databases">
        <title>Caryophanon tenue genome sequencing.</title>
        <authorList>
            <person name="Verma A."/>
            <person name="Pal Y."/>
            <person name="Krishnamurthi S."/>
        </authorList>
    </citation>
    <scope>NUCLEOTIDE SEQUENCE [LARGE SCALE GENOMIC DNA]</scope>
    <source>
        <strain evidence="5 6">DSM 14152</strain>
    </source>
</reference>
<dbReference type="InterPro" id="IPR045851">
    <property type="entry name" value="AMP-bd_C_sf"/>
</dbReference>
<feature type="domain" description="AMP-binding enzyme C-terminal" evidence="4">
    <location>
        <begin position="411"/>
        <end position="486"/>
    </location>
</feature>
<dbReference type="FunFam" id="3.30.300.30:FF:000008">
    <property type="entry name" value="2,3-dihydroxybenzoate-AMP ligase"/>
    <property type="match status" value="1"/>
</dbReference>
<evidence type="ECO:0000256" key="2">
    <source>
        <dbReference type="ARBA" id="ARBA00022598"/>
    </source>
</evidence>
<evidence type="ECO:0000259" key="3">
    <source>
        <dbReference type="Pfam" id="PF00501"/>
    </source>
</evidence>
<organism evidence="5 6">
    <name type="scientific">Caryophanon tenue</name>
    <dbReference type="NCBI Taxonomy" id="33978"/>
    <lineage>
        <taxon>Bacteria</taxon>
        <taxon>Bacillati</taxon>
        <taxon>Bacillota</taxon>
        <taxon>Bacilli</taxon>
        <taxon>Bacillales</taxon>
        <taxon>Caryophanaceae</taxon>
        <taxon>Caryophanon</taxon>
    </lineage>
</organism>
<dbReference type="Gene3D" id="3.30.300.30">
    <property type="match status" value="1"/>
</dbReference>
<accession>A0A1C0YI78</accession>
<dbReference type="SUPFAM" id="SSF56801">
    <property type="entry name" value="Acetyl-CoA synthetase-like"/>
    <property type="match status" value="1"/>
</dbReference>
<dbReference type="AlphaFoldDB" id="A0A1C0YI78"/>
<dbReference type="PANTHER" id="PTHR43201:SF5">
    <property type="entry name" value="MEDIUM-CHAIN ACYL-COA LIGASE ACSF2, MITOCHONDRIAL"/>
    <property type="match status" value="1"/>
</dbReference>
<dbReference type="InterPro" id="IPR025110">
    <property type="entry name" value="AMP-bd_C"/>
</dbReference>
<dbReference type="InterPro" id="IPR042099">
    <property type="entry name" value="ANL_N_sf"/>
</dbReference>
<dbReference type="PANTHER" id="PTHR43201">
    <property type="entry name" value="ACYL-COA SYNTHETASE"/>
    <property type="match status" value="1"/>
</dbReference>